<comment type="caution">
    <text evidence="1">The sequence shown here is derived from an EMBL/GenBank/DDBJ whole genome shotgun (WGS) entry which is preliminary data.</text>
</comment>
<organism evidence="1 2">
    <name type="scientific">Nephila pilipes</name>
    <name type="common">Giant wood spider</name>
    <name type="synonym">Nephila maculata</name>
    <dbReference type="NCBI Taxonomy" id="299642"/>
    <lineage>
        <taxon>Eukaryota</taxon>
        <taxon>Metazoa</taxon>
        <taxon>Ecdysozoa</taxon>
        <taxon>Arthropoda</taxon>
        <taxon>Chelicerata</taxon>
        <taxon>Arachnida</taxon>
        <taxon>Araneae</taxon>
        <taxon>Araneomorphae</taxon>
        <taxon>Entelegynae</taxon>
        <taxon>Araneoidea</taxon>
        <taxon>Nephilidae</taxon>
        <taxon>Nephila</taxon>
    </lineage>
</organism>
<protein>
    <submittedName>
        <fullName evidence="1">Uncharacterized protein</fullName>
    </submittedName>
</protein>
<evidence type="ECO:0000313" key="2">
    <source>
        <dbReference type="Proteomes" id="UP000887013"/>
    </source>
</evidence>
<dbReference type="AlphaFoldDB" id="A0A8X6PVC2"/>
<gene>
    <name evidence="1" type="ORF">NPIL_121731</name>
</gene>
<dbReference type="Proteomes" id="UP000887013">
    <property type="component" value="Unassembled WGS sequence"/>
</dbReference>
<name>A0A8X6PVC2_NEPPI</name>
<sequence>MQTTDAEAGSYFPCSVVMGPRLNEISIPSLRLENIKSIAGILKRPFTERSGLTTDRQQICGSLNYQVVNLDLIGPIDPSTASKGHKYILCSGSH</sequence>
<evidence type="ECO:0000313" key="1">
    <source>
        <dbReference type="EMBL" id="GFT85163.1"/>
    </source>
</evidence>
<proteinExistence type="predicted"/>
<reference evidence="1" key="1">
    <citation type="submission" date="2020-08" db="EMBL/GenBank/DDBJ databases">
        <title>Multicomponent nature underlies the extraordinary mechanical properties of spider dragline silk.</title>
        <authorList>
            <person name="Kono N."/>
            <person name="Nakamura H."/>
            <person name="Mori M."/>
            <person name="Yoshida Y."/>
            <person name="Ohtoshi R."/>
            <person name="Malay A.D."/>
            <person name="Moran D.A.P."/>
            <person name="Tomita M."/>
            <person name="Numata K."/>
            <person name="Arakawa K."/>
        </authorList>
    </citation>
    <scope>NUCLEOTIDE SEQUENCE</scope>
</reference>
<accession>A0A8X6PVC2</accession>
<keyword evidence="2" id="KW-1185">Reference proteome</keyword>
<dbReference type="EMBL" id="BMAW01023904">
    <property type="protein sequence ID" value="GFT85163.1"/>
    <property type="molecule type" value="Genomic_DNA"/>
</dbReference>